<reference evidence="2 3" key="1">
    <citation type="submission" date="2021-07" db="EMBL/GenBank/DDBJ databases">
        <title>Flavobacterium sp. nov. isolated from sediment on the Taihu Lake.</title>
        <authorList>
            <person name="Qu J.-H."/>
        </authorList>
    </citation>
    <scope>NUCLEOTIDE SEQUENCE [LARGE SCALE GENOMIC DNA]</scope>
    <source>
        <strain evidence="2 3">NAS39</strain>
    </source>
</reference>
<organism evidence="2 3">
    <name type="scientific">Flavobacterium taihuense</name>
    <dbReference type="NCBI Taxonomy" id="2857508"/>
    <lineage>
        <taxon>Bacteria</taxon>
        <taxon>Pseudomonadati</taxon>
        <taxon>Bacteroidota</taxon>
        <taxon>Flavobacteriia</taxon>
        <taxon>Flavobacteriales</taxon>
        <taxon>Flavobacteriaceae</taxon>
        <taxon>Flavobacterium</taxon>
    </lineage>
</organism>
<comment type="caution">
    <text evidence="2">The sequence shown here is derived from an EMBL/GenBank/DDBJ whole genome shotgun (WGS) entry which is preliminary data.</text>
</comment>
<evidence type="ECO:0000256" key="1">
    <source>
        <dbReference type="SAM" id="Phobius"/>
    </source>
</evidence>
<protein>
    <recommendedName>
        <fullName evidence="4">Transmembrane protein</fullName>
    </recommendedName>
</protein>
<feature type="transmembrane region" description="Helical" evidence="1">
    <location>
        <begin position="81"/>
        <end position="100"/>
    </location>
</feature>
<feature type="transmembrane region" description="Helical" evidence="1">
    <location>
        <begin position="106"/>
        <end position="124"/>
    </location>
</feature>
<feature type="transmembrane region" description="Helical" evidence="1">
    <location>
        <begin position="181"/>
        <end position="200"/>
    </location>
</feature>
<feature type="transmembrane region" description="Helical" evidence="1">
    <location>
        <begin position="7"/>
        <end position="31"/>
    </location>
</feature>
<sequence length="201" mass="23022">MKKILPLFSYVFHPIFTPVQACFFYFLFHIADFKIELITTFFLQIAVVTIMIPMALYYLLKFTGKVDSVMIANLEQRKIPLVFQSFLIIILLRKTISLQYYPELHFFFLGALFSTLLALGLLYLKTKASLHMLAISALTVFVFGLNIHLQMGSIYLVPFLLLMNGFVASSRLVMQAHSPNELIIGILLGSIPQLAFLFLWL</sequence>
<name>A0ABS6XRU7_9FLAO</name>
<evidence type="ECO:0008006" key="4">
    <source>
        <dbReference type="Google" id="ProtNLM"/>
    </source>
</evidence>
<evidence type="ECO:0000313" key="3">
    <source>
        <dbReference type="Proteomes" id="UP000812031"/>
    </source>
</evidence>
<feature type="transmembrane region" description="Helical" evidence="1">
    <location>
        <begin position="155"/>
        <end position="174"/>
    </location>
</feature>
<feature type="transmembrane region" description="Helical" evidence="1">
    <location>
        <begin position="37"/>
        <end position="60"/>
    </location>
</feature>
<dbReference type="RefSeq" id="WP_219315933.1">
    <property type="nucleotide sequence ID" value="NZ_JAHWYN010000002.1"/>
</dbReference>
<keyword evidence="1" id="KW-0472">Membrane</keyword>
<accession>A0ABS6XRU7</accession>
<gene>
    <name evidence="2" type="ORF">KZH69_02755</name>
</gene>
<dbReference type="EMBL" id="JAHWYN010000002">
    <property type="protein sequence ID" value="MBW4359396.1"/>
    <property type="molecule type" value="Genomic_DNA"/>
</dbReference>
<proteinExistence type="predicted"/>
<evidence type="ECO:0000313" key="2">
    <source>
        <dbReference type="EMBL" id="MBW4359396.1"/>
    </source>
</evidence>
<dbReference type="Proteomes" id="UP000812031">
    <property type="component" value="Unassembled WGS sequence"/>
</dbReference>
<keyword evidence="1" id="KW-1133">Transmembrane helix</keyword>
<keyword evidence="3" id="KW-1185">Reference proteome</keyword>
<keyword evidence="1" id="KW-0812">Transmembrane</keyword>